<comment type="caution">
    <text evidence="2">The sequence shown here is derived from an EMBL/GenBank/DDBJ whole genome shotgun (WGS) entry which is preliminary data.</text>
</comment>
<evidence type="ECO:0008006" key="4">
    <source>
        <dbReference type="Google" id="ProtNLM"/>
    </source>
</evidence>
<proteinExistence type="predicted"/>
<dbReference type="RefSeq" id="WP_243358372.1">
    <property type="nucleotide sequence ID" value="NZ_JALGBH010000001.1"/>
</dbReference>
<dbReference type="Proteomes" id="UP001165460">
    <property type="component" value="Unassembled WGS sequence"/>
</dbReference>
<dbReference type="EMBL" id="JALGBH010000001">
    <property type="protein sequence ID" value="MCJ0741483.1"/>
    <property type="molecule type" value="Genomic_DNA"/>
</dbReference>
<name>A0ABS9ZSK6_9SPHI</name>
<keyword evidence="1" id="KW-0732">Signal</keyword>
<reference evidence="2" key="1">
    <citation type="submission" date="2022-03" db="EMBL/GenBank/DDBJ databases">
        <authorList>
            <person name="Woo C.Y."/>
        </authorList>
    </citation>
    <scope>NUCLEOTIDE SEQUENCE</scope>
    <source>
        <strain evidence="2">CYS-01</strain>
    </source>
</reference>
<protein>
    <recommendedName>
        <fullName evidence="4">Right handed beta helix domain-containing protein</fullName>
    </recommendedName>
</protein>
<dbReference type="PROSITE" id="PS51257">
    <property type="entry name" value="PROKAR_LIPOPROTEIN"/>
    <property type="match status" value="1"/>
</dbReference>
<feature type="signal peptide" evidence="1">
    <location>
        <begin position="1"/>
        <end position="20"/>
    </location>
</feature>
<evidence type="ECO:0000256" key="1">
    <source>
        <dbReference type="SAM" id="SignalP"/>
    </source>
</evidence>
<evidence type="ECO:0000313" key="3">
    <source>
        <dbReference type="Proteomes" id="UP001165460"/>
    </source>
</evidence>
<sequence length="459" mass="51235">MRIRSLLIFSLFCLFIAACNKDEDITFDPNAKLSFSTDSVLFDTVFTSVGSTHRRFKIFNPNAKAINIDQILLSGGANSPFSINVVGQNGLDFKNIKIKGNDSLNVLIKVTINPNTATSPFITEDSILFFFNGRKEKIPLVAYGQNAIFLKNVNINENTTWDSKLPYIIYSSVTVAENAELKINPGSRILFHNGATMNIKGSLIAQGTVKDSILFAGDRLERIYEEEPGQWNGLHFYPSSRNSIINNATIKNAAAGITVDSISNNNNPKLILANTSVKNMQVVGFLGYHASFTAFNNLFYNCGQYLMYGVGGGAYNLKQNTFAAYNFNFARRTSALYFSDTISDKEFAPINLNLTNNIIWGSLDNELFIETVNSNNSTININGNLIKTLKNNYNNNNIINQDPLFINPRIGNFEVRAESPVLAKGINLFNDPYFVPFLKHDKKNKERLFPSDLGCYQKN</sequence>
<keyword evidence="3" id="KW-1185">Reference proteome</keyword>
<gene>
    <name evidence="2" type="ORF">MMF97_02090</name>
</gene>
<accession>A0ABS9ZSK6</accession>
<evidence type="ECO:0000313" key="2">
    <source>
        <dbReference type="EMBL" id="MCJ0741483.1"/>
    </source>
</evidence>
<feature type="chain" id="PRO_5047253694" description="Right handed beta helix domain-containing protein" evidence="1">
    <location>
        <begin position="21"/>
        <end position="459"/>
    </location>
</feature>
<organism evidence="2 3">
    <name type="scientific">Pedobacter montanisoli</name>
    <dbReference type="NCBI Taxonomy" id="2923277"/>
    <lineage>
        <taxon>Bacteria</taxon>
        <taxon>Pseudomonadati</taxon>
        <taxon>Bacteroidota</taxon>
        <taxon>Sphingobacteriia</taxon>
        <taxon>Sphingobacteriales</taxon>
        <taxon>Sphingobacteriaceae</taxon>
        <taxon>Pedobacter</taxon>
    </lineage>
</organism>